<keyword evidence="3" id="KW-0378">Hydrolase</keyword>
<dbReference type="SUPFAM" id="SSF51556">
    <property type="entry name" value="Metallo-dependent hydrolases"/>
    <property type="match status" value="1"/>
</dbReference>
<dbReference type="InterPro" id="IPR051607">
    <property type="entry name" value="Metallo-dep_hydrolases"/>
</dbReference>
<dbReference type="GO" id="GO:0005829">
    <property type="term" value="C:cytosol"/>
    <property type="evidence" value="ECO:0007669"/>
    <property type="project" value="TreeGrafter"/>
</dbReference>
<evidence type="ECO:0000256" key="3">
    <source>
        <dbReference type="ARBA" id="ARBA00022801"/>
    </source>
</evidence>
<dbReference type="InterPro" id="IPR006680">
    <property type="entry name" value="Amidohydro-rel"/>
</dbReference>
<evidence type="ECO:0000256" key="2">
    <source>
        <dbReference type="ARBA" id="ARBA00022723"/>
    </source>
</evidence>
<dbReference type="InterPro" id="IPR032466">
    <property type="entry name" value="Metal_Hydrolase"/>
</dbReference>
<organism evidence="6 7">
    <name type="scientific">Sodalis praecaptivus</name>
    <dbReference type="NCBI Taxonomy" id="1239307"/>
    <lineage>
        <taxon>Bacteria</taxon>
        <taxon>Pseudomonadati</taxon>
        <taxon>Pseudomonadota</taxon>
        <taxon>Gammaproteobacteria</taxon>
        <taxon>Enterobacterales</taxon>
        <taxon>Bruguierivoracaceae</taxon>
        <taxon>Sodalis</taxon>
    </lineage>
</organism>
<dbReference type="HOGENOM" id="CLU_012358_3_0_6"/>
<dbReference type="AlphaFoldDB" id="W0HTP7"/>
<dbReference type="InterPro" id="IPR010252">
    <property type="entry name" value="HutF"/>
</dbReference>
<dbReference type="OrthoDB" id="9796020at2"/>
<dbReference type="NCBIfam" id="NF006684">
    <property type="entry name" value="PRK09229.1-5"/>
    <property type="match status" value="1"/>
</dbReference>
<dbReference type="EMBL" id="CP006569">
    <property type="protein sequence ID" value="AHF77216.1"/>
    <property type="molecule type" value="Genomic_DNA"/>
</dbReference>
<keyword evidence="4" id="KW-0862">Zinc</keyword>
<dbReference type="Gene3D" id="2.30.40.10">
    <property type="entry name" value="Urease, subunit C, domain 1"/>
    <property type="match status" value="1"/>
</dbReference>
<dbReference type="InterPro" id="IPR011059">
    <property type="entry name" value="Metal-dep_hydrolase_composite"/>
</dbReference>
<dbReference type="PANTHER" id="PTHR11271">
    <property type="entry name" value="GUANINE DEAMINASE"/>
    <property type="match status" value="1"/>
</dbReference>
<sequence>MPDYFAPRALLPQGWRHNVLLQVNDEGNLLAVTPDASPGEAAVLAGPVVPAMPNLHSHAFQRAMAGLTEVVGDPQDSFWTWRDVMYRMVATLSPDQVHIIARQLYIEMLKGGYSQVAEFHYLHQDPQGRAYQHPGEMALRISQAAAESGIGLTLLPVLYSYSGFGAQPAQPGQRRFIQQTEAYLHQHQLLAQHLAGQRHQRLGVCFHSLRAVDEAQMSTVLAQTDPTLPVHIHVAEQLKEVNDCLAWSGQRPVRWLLDHAPVDARWCLIHATHLDDDEITALARSGAVAGLCPTTEANLGDGIFPATDYLPLGGRWGIGSDSHVSLDVVEELRWLEYGQRLRDRRRNRLATAQDAAVGDALYAGALAGGAAACGIAAGQLTAGYRADWLVLDARDPYLQSAPDETVINRWLFAGGRQQIRDVFVAGRHVIQDGHHALEHASAAAFAAVLQDLQQVAR</sequence>
<dbReference type="RefSeq" id="WP_025422348.1">
    <property type="nucleotide sequence ID" value="NZ_CP006569.1"/>
</dbReference>
<gene>
    <name evidence="6" type="ORF">Sant_2169</name>
</gene>
<reference evidence="6 7" key="1">
    <citation type="journal article" date="2014" name="Genome Biol. Evol.">
        <title>Genome degeneration and adaptation in a nascent stage of symbiosis.</title>
        <authorList>
            <person name="Oakeson K.F."/>
            <person name="Gil R."/>
            <person name="Clayton A.L."/>
            <person name="Dunn D.M."/>
            <person name="von Niederhausern A.C."/>
            <person name="Hamil C."/>
            <person name="Aoyagi A."/>
            <person name="Duval B."/>
            <person name="Baca A."/>
            <person name="Silva F.J."/>
            <person name="Vallier A."/>
            <person name="Jackson D.G."/>
            <person name="Latorre A."/>
            <person name="Weiss R.B."/>
            <person name="Heddi A."/>
            <person name="Moya A."/>
            <person name="Dale C."/>
        </authorList>
    </citation>
    <scope>NUCLEOTIDE SEQUENCE [LARGE SCALE GENOMIC DNA]</scope>
    <source>
        <strain evidence="6 7">HS1</strain>
    </source>
</reference>
<proteinExistence type="predicted"/>
<evidence type="ECO:0000256" key="1">
    <source>
        <dbReference type="ARBA" id="ARBA00001947"/>
    </source>
</evidence>
<evidence type="ECO:0000313" key="6">
    <source>
        <dbReference type="EMBL" id="AHF77216.1"/>
    </source>
</evidence>
<evidence type="ECO:0000313" key="7">
    <source>
        <dbReference type="Proteomes" id="UP000019028"/>
    </source>
</evidence>
<accession>W0HTP7</accession>
<dbReference type="SUPFAM" id="SSF51338">
    <property type="entry name" value="Composite domain of metallo-dependent hydrolases"/>
    <property type="match status" value="1"/>
</dbReference>
<dbReference type="PANTHER" id="PTHR11271:SF48">
    <property type="entry name" value="AMIDOHYDROLASE-RELATED DOMAIN-CONTAINING PROTEIN"/>
    <property type="match status" value="1"/>
</dbReference>
<dbReference type="Gene3D" id="3.20.20.140">
    <property type="entry name" value="Metal-dependent hydrolases"/>
    <property type="match status" value="1"/>
</dbReference>
<keyword evidence="7" id="KW-1185">Reference proteome</keyword>
<dbReference type="Pfam" id="PF01979">
    <property type="entry name" value="Amidohydro_1"/>
    <property type="match status" value="1"/>
</dbReference>
<dbReference type="NCBIfam" id="TIGR02022">
    <property type="entry name" value="hutF"/>
    <property type="match status" value="1"/>
</dbReference>
<dbReference type="Proteomes" id="UP000019028">
    <property type="component" value="Chromosome"/>
</dbReference>
<dbReference type="GO" id="GO:0019239">
    <property type="term" value="F:deaminase activity"/>
    <property type="evidence" value="ECO:0007669"/>
    <property type="project" value="TreeGrafter"/>
</dbReference>
<dbReference type="PATRIC" id="fig|1239307.3.peg.2402"/>
<dbReference type="NCBIfam" id="NF006682">
    <property type="entry name" value="PRK09229.1-3"/>
    <property type="match status" value="1"/>
</dbReference>
<dbReference type="GO" id="GO:0046872">
    <property type="term" value="F:metal ion binding"/>
    <property type="evidence" value="ECO:0007669"/>
    <property type="project" value="UniProtKB-KW"/>
</dbReference>
<dbReference type="NCBIfam" id="NF006681">
    <property type="entry name" value="PRK09229.1-2"/>
    <property type="match status" value="1"/>
</dbReference>
<keyword evidence="2" id="KW-0479">Metal-binding</keyword>
<evidence type="ECO:0000259" key="5">
    <source>
        <dbReference type="Pfam" id="PF01979"/>
    </source>
</evidence>
<evidence type="ECO:0000256" key="4">
    <source>
        <dbReference type="ARBA" id="ARBA00022833"/>
    </source>
</evidence>
<name>W0HTP7_9GAMM</name>
<protein>
    <submittedName>
        <fullName evidence="6">N-formimino-L-glutamate deiminase</fullName>
    </submittedName>
</protein>
<dbReference type="KEGG" id="sod:Sant_2169"/>
<dbReference type="CDD" id="cd01313">
    <property type="entry name" value="Met_dep_hydrolase_E"/>
    <property type="match status" value="1"/>
</dbReference>
<comment type="cofactor">
    <cofactor evidence="1">
        <name>Zn(2+)</name>
        <dbReference type="ChEBI" id="CHEBI:29105"/>
    </cofactor>
</comment>
<feature type="domain" description="Amidohydrolase-related" evidence="5">
    <location>
        <begin position="48"/>
        <end position="428"/>
    </location>
</feature>